<dbReference type="EMBL" id="CP030261">
    <property type="protein sequence ID" value="AXB59068.1"/>
    <property type="molecule type" value="Genomic_DNA"/>
</dbReference>
<dbReference type="RefSeq" id="WP_113679949.1">
    <property type="nucleotide sequence ID" value="NZ_CP030261.1"/>
</dbReference>
<accession>A0A344LYS6</accession>
<gene>
    <name evidence="1" type="ORF">HYN86_13965</name>
</gene>
<name>A0A344LYS6_9FLAO</name>
<dbReference type="OrthoDB" id="1338502at2"/>
<keyword evidence="2" id="KW-1185">Reference proteome</keyword>
<protein>
    <recommendedName>
        <fullName evidence="3">Poly A polymerase head domain-containing protein</fullName>
    </recommendedName>
</protein>
<proteinExistence type="predicted"/>
<evidence type="ECO:0000313" key="2">
    <source>
        <dbReference type="Proteomes" id="UP000251561"/>
    </source>
</evidence>
<dbReference type="Proteomes" id="UP000251561">
    <property type="component" value="Chromosome"/>
</dbReference>
<organism evidence="1 2">
    <name type="scientific">Flavobacterium fluviale</name>
    <dbReference type="NCBI Taxonomy" id="2249356"/>
    <lineage>
        <taxon>Bacteria</taxon>
        <taxon>Pseudomonadati</taxon>
        <taxon>Bacteroidota</taxon>
        <taxon>Flavobacteriia</taxon>
        <taxon>Flavobacteriales</taxon>
        <taxon>Flavobacteriaceae</taxon>
        <taxon>Flavobacterium</taxon>
    </lineage>
</organism>
<sequence length="192" mass="22650">MNVENTSFLEYDKKNIRSFQQMALEFLFNNVNMSKVVFCGGIADYINLREYYDITINDIDLIFENEIDLQPMTSKLATKRYNSKFYKTKSGEALVNIFRVGDKSINIDSFPRDFTNVTHIQSPLLGKMVWHTSFEDSQKNHNNEIHLNTSEAKGTDYQWRRLYKHSRKASLYNNITFLEEKKLIHTIKKNIL</sequence>
<evidence type="ECO:0000313" key="1">
    <source>
        <dbReference type="EMBL" id="AXB59068.1"/>
    </source>
</evidence>
<dbReference type="KEGG" id="ffl:HYN86_13965"/>
<dbReference type="AlphaFoldDB" id="A0A344LYS6"/>
<reference evidence="1 2" key="1">
    <citation type="submission" date="2018-06" db="EMBL/GenBank/DDBJ databases">
        <title>Genome sequencing of Flavobacterium.</title>
        <authorList>
            <person name="Baek M.-G."/>
            <person name="Yi H."/>
        </authorList>
    </citation>
    <scope>NUCLEOTIDE SEQUENCE [LARGE SCALE GENOMIC DNA]</scope>
    <source>
        <strain evidence="1 2">HYN0086</strain>
    </source>
</reference>
<evidence type="ECO:0008006" key="3">
    <source>
        <dbReference type="Google" id="ProtNLM"/>
    </source>
</evidence>